<name>A0AA40KTR4_9HYME</name>
<protein>
    <submittedName>
        <fullName evidence="1">Uncharacterized protein</fullName>
    </submittedName>
</protein>
<dbReference type="Proteomes" id="UP001177670">
    <property type="component" value="Unassembled WGS sequence"/>
</dbReference>
<accession>A0AA40KTR4</accession>
<sequence length="198" mass="23560">MFGRQIFLEPVDNQYNERRNEYIRQFSANQRQGVSFNSLVNISSLRNDGLMFDLNFILLEDNDHGQPNNLYLRTNPGNISNRYLLEYIRQMKERYLIMERELTRTKMLIPVIMRNTNTIHQSSQTDVNWKQCSLTKYGHLLGTSSKNQYKRNQEQIKISPRRKHYMKKNKHSISKILGDPDCMKYKNSSQVFVEKLTS</sequence>
<reference evidence="1" key="1">
    <citation type="submission" date="2021-10" db="EMBL/GenBank/DDBJ databases">
        <title>Melipona bicolor Genome sequencing and assembly.</title>
        <authorList>
            <person name="Araujo N.S."/>
            <person name="Arias M.C."/>
        </authorList>
    </citation>
    <scope>NUCLEOTIDE SEQUENCE</scope>
    <source>
        <strain evidence="1">USP_2M_L1-L4_2017</strain>
        <tissue evidence="1">Whole body</tissue>
    </source>
</reference>
<evidence type="ECO:0000313" key="1">
    <source>
        <dbReference type="EMBL" id="KAK1132482.1"/>
    </source>
</evidence>
<comment type="caution">
    <text evidence="1">The sequence shown here is derived from an EMBL/GenBank/DDBJ whole genome shotgun (WGS) entry which is preliminary data.</text>
</comment>
<dbReference type="AlphaFoldDB" id="A0AA40KTR4"/>
<organism evidence="1 2">
    <name type="scientific">Melipona bicolor</name>
    <dbReference type="NCBI Taxonomy" id="60889"/>
    <lineage>
        <taxon>Eukaryota</taxon>
        <taxon>Metazoa</taxon>
        <taxon>Ecdysozoa</taxon>
        <taxon>Arthropoda</taxon>
        <taxon>Hexapoda</taxon>
        <taxon>Insecta</taxon>
        <taxon>Pterygota</taxon>
        <taxon>Neoptera</taxon>
        <taxon>Endopterygota</taxon>
        <taxon>Hymenoptera</taxon>
        <taxon>Apocrita</taxon>
        <taxon>Aculeata</taxon>
        <taxon>Apoidea</taxon>
        <taxon>Anthophila</taxon>
        <taxon>Apidae</taxon>
        <taxon>Melipona</taxon>
    </lineage>
</organism>
<evidence type="ECO:0000313" key="2">
    <source>
        <dbReference type="Proteomes" id="UP001177670"/>
    </source>
</evidence>
<gene>
    <name evidence="1" type="ORF">K0M31_013866</name>
</gene>
<dbReference type="EMBL" id="JAHYIQ010000004">
    <property type="protein sequence ID" value="KAK1132482.1"/>
    <property type="molecule type" value="Genomic_DNA"/>
</dbReference>
<keyword evidence="2" id="KW-1185">Reference proteome</keyword>
<proteinExistence type="predicted"/>